<organism evidence="1">
    <name type="scientific">marine sediment metagenome</name>
    <dbReference type="NCBI Taxonomy" id="412755"/>
    <lineage>
        <taxon>unclassified sequences</taxon>
        <taxon>metagenomes</taxon>
        <taxon>ecological metagenomes</taxon>
    </lineage>
</organism>
<comment type="caution">
    <text evidence="1">The sequence shown here is derived from an EMBL/GenBank/DDBJ whole genome shotgun (WGS) entry which is preliminary data.</text>
</comment>
<name>A0A0F9F6G4_9ZZZZ</name>
<evidence type="ECO:0000313" key="1">
    <source>
        <dbReference type="EMBL" id="KKL52810.1"/>
    </source>
</evidence>
<gene>
    <name evidence="1" type="ORF">LCGC14_2281720</name>
</gene>
<reference evidence="1" key="1">
    <citation type="journal article" date="2015" name="Nature">
        <title>Complex archaea that bridge the gap between prokaryotes and eukaryotes.</title>
        <authorList>
            <person name="Spang A."/>
            <person name="Saw J.H."/>
            <person name="Jorgensen S.L."/>
            <person name="Zaremba-Niedzwiedzka K."/>
            <person name="Martijn J."/>
            <person name="Lind A.E."/>
            <person name="van Eijk R."/>
            <person name="Schleper C."/>
            <person name="Guy L."/>
            <person name="Ettema T.J."/>
        </authorList>
    </citation>
    <scope>NUCLEOTIDE SEQUENCE</scope>
</reference>
<accession>A0A0F9F6G4</accession>
<proteinExistence type="predicted"/>
<protein>
    <submittedName>
        <fullName evidence="1">Uncharacterized protein</fullName>
    </submittedName>
</protein>
<dbReference type="EMBL" id="LAZR01031760">
    <property type="protein sequence ID" value="KKL52810.1"/>
    <property type="molecule type" value="Genomic_DNA"/>
</dbReference>
<dbReference type="AlphaFoldDB" id="A0A0F9F6G4"/>
<sequence>MDLELRMNLDELAFECSDGRLRDGSELARILQELAAGWNGRRVGVGHYCLLRDRDHNLLGVAKTVEGED</sequence>